<evidence type="ECO:0000256" key="1">
    <source>
        <dbReference type="ARBA" id="ARBA00022729"/>
    </source>
</evidence>
<accession>A0A841EH79</accession>
<dbReference type="EMBL" id="JACHKT010000001">
    <property type="protein sequence ID" value="MBB6001634.1"/>
    <property type="molecule type" value="Genomic_DNA"/>
</dbReference>
<gene>
    <name evidence="5" type="ORF">HNP25_000273</name>
</gene>
<dbReference type="GO" id="GO:0009279">
    <property type="term" value="C:cell outer membrane"/>
    <property type="evidence" value="ECO:0007669"/>
    <property type="project" value="UniProtKB-SubCell"/>
</dbReference>
<comment type="caution">
    <text evidence="5">The sequence shown here is derived from an EMBL/GenBank/DDBJ whole genome shotgun (WGS) entry which is preliminary data.</text>
</comment>
<evidence type="ECO:0000313" key="6">
    <source>
        <dbReference type="Proteomes" id="UP000524404"/>
    </source>
</evidence>
<dbReference type="Pfam" id="PF07715">
    <property type="entry name" value="Plug"/>
    <property type="match status" value="1"/>
</dbReference>
<dbReference type="RefSeq" id="WP_184129013.1">
    <property type="nucleotide sequence ID" value="NZ_JACHKT010000001.1"/>
</dbReference>
<dbReference type="InterPro" id="IPR012910">
    <property type="entry name" value="Plug_dom"/>
</dbReference>
<protein>
    <submittedName>
        <fullName evidence="5">TonB-dependent SusC/RagA subfamily outer membrane receptor</fullName>
    </submittedName>
</protein>
<organism evidence="5 6">
    <name type="scientific">Arcicella rosea</name>
    <dbReference type="NCBI Taxonomy" id="502909"/>
    <lineage>
        <taxon>Bacteria</taxon>
        <taxon>Pseudomonadati</taxon>
        <taxon>Bacteroidota</taxon>
        <taxon>Cytophagia</taxon>
        <taxon>Cytophagales</taxon>
        <taxon>Flectobacillaceae</taxon>
        <taxon>Arcicella</taxon>
    </lineage>
</organism>
<keyword evidence="5" id="KW-0675">Receptor</keyword>
<proteinExistence type="inferred from homology"/>
<feature type="signal peptide" evidence="3">
    <location>
        <begin position="1"/>
        <end position="20"/>
    </location>
</feature>
<dbReference type="GO" id="GO:0015344">
    <property type="term" value="F:siderophore uptake transmembrane transporter activity"/>
    <property type="evidence" value="ECO:0007669"/>
    <property type="project" value="TreeGrafter"/>
</dbReference>
<sequence>MNRKLFTLLSLILITTSAFTFTDDGSDFIEKLVAKFEKYHHENPQEKVYLHLDKPYYMAGETIWFKGYLFDATYHRIDSVSRVLYVDLIDEAKGKIIIQRTLKCDGSTFGDIALPDSLEEGSYQIRAYTSYMRNFSEEFFFRQEVKIWQGSTQNRLTESNANKLSEVADFQFFPEGGNLVMGISSKVGFKAVNIAGKGVESEGFVLSSTKDTVTAFNSEHLGMGYFNFVPENSDTYTAYIKQKDGSLKPFPLPKVYEQGYTMAIDNLSNKEKIKVFISNSAPIPAEKAKEVVIIAQQKGQICFVARGSEKLKSFGITIPKDRIPDDGIVQITMFDSKGEPVCERIAFVNKNKQINLKISPDKATYKSREKVTLNIEATDKEGKPVKGDFSVAVTDGNQVIPNAFQENLLTYLLLSSDIAEKKSNEYYSSIRGTIEQPAYYFESNNENATRHLDILMLTQGWRRFIWKNIIEDRKPNFQHILETGLNVTGKALRPNGKPANNVSLTLMLKSEKDSPQILMSNADSLGNYAFYGVDFNDSTEVFIQGMKEKGSKNLQVSIDAQKNAPKVQIIKTPFNPMEFDARELADFLKKAKDAVELEKKLKLNKVQMLDEVVVKAKKETQDSRKIYGRASNTLKVDDRLCAGATNVLQMLQGRVPGVQVSSDGSGGYKVLIRGISSISLSSDPLVVLDGMPASIDILTGINPCDVEQIDVLKGADASIFGSRASNGVISVLTKRGGPNYDYSKDPAMGVSIQKRLGYNVPREFYAPKYDVDKPEHVRPDFRSTLHWAPNVQTDSTGKATVTYWNTDAKTNINIVAEGVAYNGGIGVAKNTYQVK</sequence>
<keyword evidence="1 3" id="KW-0732">Signal</keyword>
<dbReference type="GO" id="GO:0044718">
    <property type="term" value="P:siderophore transmembrane transport"/>
    <property type="evidence" value="ECO:0007669"/>
    <property type="project" value="TreeGrafter"/>
</dbReference>
<dbReference type="Proteomes" id="UP000524404">
    <property type="component" value="Unassembled WGS sequence"/>
</dbReference>
<name>A0A841EH79_9BACT</name>
<dbReference type="InterPro" id="IPR039426">
    <property type="entry name" value="TonB-dep_rcpt-like"/>
</dbReference>
<keyword evidence="2" id="KW-0472">Membrane</keyword>
<keyword evidence="2" id="KW-0813">Transport</keyword>
<keyword evidence="6" id="KW-1185">Reference proteome</keyword>
<dbReference type="InterPro" id="IPR037066">
    <property type="entry name" value="Plug_dom_sf"/>
</dbReference>
<dbReference type="Gene3D" id="2.170.130.10">
    <property type="entry name" value="TonB-dependent receptor, plug domain"/>
    <property type="match status" value="1"/>
</dbReference>
<keyword evidence="2" id="KW-0812">Transmembrane</keyword>
<evidence type="ECO:0000259" key="4">
    <source>
        <dbReference type="Pfam" id="PF07715"/>
    </source>
</evidence>
<evidence type="ECO:0000256" key="3">
    <source>
        <dbReference type="SAM" id="SignalP"/>
    </source>
</evidence>
<dbReference type="Gene3D" id="2.60.40.1930">
    <property type="match status" value="1"/>
</dbReference>
<keyword evidence="2" id="KW-1134">Transmembrane beta strand</keyword>
<dbReference type="AlphaFoldDB" id="A0A841EH79"/>
<reference evidence="5 6" key="1">
    <citation type="submission" date="2020-08" db="EMBL/GenBank/DDBJ databases">
        <title>Functional genomics of gut bacteria from endangered species of beetles.</title>
        <authorList>
            <person name="Carlos-Shanley C."/>
        </authorList>
    </citation>
    <scope>NUCLEOTIDE SEQUENCE [LARGE SCALE GENOMIC DNA]</scope>
    <source>
        <strain evidence="5 6">S00070</strain>
    </source>
</reference>
<dbReference type="PANTHER" id="PTHR30069">
    <property type="entry name" value="TONB-DEPENDENT OUTER MEMBRANE RECEPTOR"/>
    <property type="match status" value="1"/>
</dbReference>
<feature type="domain" description="TonB-dependent receptor plug" evidence="4">
    <location>
        <begin position="642"/>
        <end position="728"/>
    </location>
</feature>
<evidence type="ECO:0000256" key="2">
    <source>
        <dbReference type="PROSITE-ProRule" id="PRU01360"/>
    </source>
</evidence>
<dbReference type="PROSITE" id="PS52016">
    <property type="entry name" value="TONB_DEPENDENT_REC_3"/>
    <property type="match status" value="1"/>
</dbReference>
<keyword evidence="2" id="KW-0998">Cell outer membrane</keyword>
<feature type="chain" id="PRO_5032666345" evidence="3">
    <location>
        <begin position="21"/>
        <end position="835"/>
    </location>
</feature>
<dbReference type="PANTHER" id="PTHR30069:SF29">
    <property type="entry name" value="HEMOGLOBIN AND HEMOGLOBIN-HAPTOGLOBIN-BINDING PROTEIN 1-RELATED"/>
    <property type="match status" value="1"/>
</dbReference>
<dbReference type="SUPFAM" id="SSF56935">
    <property type="entry name" value="Porins"/>
    <property type="match status" value="1"/>
</dbReference>
<evidence type="ECO:0000313" key="5">
    <source>
        <dbReference type="EMBL" id="MBB6001634.1"/>
    </source>
</evidence>
<comment type="subcellular location">
    <subcellularLocation>
        <location evidence="2">Cell outer membrane</location>
        <topology evidence="2">Multi-pass membrane protein</topology>
    </subcellularLocation>
</comment>
<comment type="similarity">
    <text evidence="2">Belongs to the TonB-dependent receptor family.</text>
</comment>